<dbReference type="Pfam" id="PF01344">
    <property type="entry name" value="Kelch_1"/>
    <property type="match status" value="1"/>
</dbReference>
<evidence type="ECO:0000313" key="4">
    <source>
        <dbReference type="EMBL" id="PVD27356.1"/>
    </source>
</evidence>
<dbReference type="PANTHER" id="PTHR45632:SF3">
    <property type="entry name" value="KELCH-LIKE PROTEIN 32"/>
    <property type="match status" value="1"/>
</dbReference>
<keyword evidence="2" id="KW-0677">Repeat</keyword>
<reference evidence="4 5" key="1">
    <citation type="submission" date="2018-04" db="EMBL/GenBank/DDBJ databases">
        <title>The genome of golden apple snail Pomacea canaliculata provides insight into stress tolerance and invasive adaptation.</title>
        <authorList>
            <person name="Liu C."/>
            <person name="Liu B."/>
            <person name="Ren Y."/>
            <person name="Zhang Y."/>
            <person name="Wang H."/>
            <person name="Li S."/>
            <person name="Jiang F."/>
            <person name="Yin L."/>
            <person name="Zhang G."/>
            <person name="Qian W."/>
            <person name="Fan W."/>
        </authorList>
    </citation>
    <scope>NUCLEOTIDE SEQUENCE [LARGE SCALE GENOMIC DNA]</scope>
    <source>
        <strain evidence="4">SZHN2017</strain>
        <tissue evidence="4">Muscle</tissue>
    </source>
</reference>
<dbReference type="EMBL" id="PZQS01000007">
    <property type="protein sequence ID" value="PVD27356.1"/>
    <property type="molecule type" value="Genomic_DNA"/>
</dbReference>
<keyword evidence="5" id="KW-1185">Reference proteome</keyword>
<organism evidence="4 5">
    <name type="scientific">Pomacea canaliculata</name>
    <name type="common">Golden apple snail</name>
    <dbReference type="NCBI Taxonomy" id="400727"/>
    <lineage>
        <taxon>Eukaryota</taxon>
        <taxon>Metazoa</taxon>
        <taxon>Spiralia</taxon>
        <taxon>Lophotrochozoa</taxon>
        <taxon>Mollusca</taxon>
        <taxon>Gastropoda</taxon>
        <taxon>Caenogastropoda</taxon>
        <taxon>Architaenioglossa</taxon>
        <taxon>Ampullarioidea</taxon>
        <taxon>Ampullariidae</taxon>
        <taxon>Pomacea</taxon>
    </lineage>
</organism>
<keyword evidence="1" id="KW-0880">Kelch repeat</keyword>
<dbReference type="Gene3D" id="2.120.10.80">
    <property type="entry name" value="Kelch-type beta propeller"/>
    <property type="match status" value="1"/>
</dbReference>
<dbReference type="AlphaFoldDB" id="A0A2T7P1R4"/>
<sequence>MDTVERVSVFVDKVTKVQNTTARGAAKFDLHVVNIPLTHLTTQIVMMSEKLRDLTAASTFTEHVKESVVFALINNDDRHVHTCRKILCQQSVIVDSTDIVPVSVVVKATELPLEQGHTLEAWRNVEERYLLAPVPANTGCHFSTCTWRNDLYLLGGTLLPTYFAVYKPCDNQWTPLPPFLLGLGRGKHAMAAVNNKIYILGGLIKVPEDNKATSSGVWSYDIMSKTWNHVCYLPKSVQESSTAVLGHRIYLFGGQDDMEVNSDLVQCVDTMNNVAYVAGKLPSGACRPRACSNNGVIWVVLPTGQVLQMWENFHLADQREQHLAVEKNRNREVEPYRDQFTVSFRQLSQISAGDHIAACLNMNSITVIAVDTAVHGCVICDTSIINLTTGEAEKHSTCLTGAQYFDLHYINIPQVHLKQKTGILEVTNFSSRSSDTHSVSSLITTPLPEQNPFLVIKSGSNEQRETTSRPKSPAPGEAIREIFVPSNPPRADRKVYLSLIIEILRWVSA</sequence>
<dbReference type="PANTHER" id="PTHR45632">
    <property type="entry name" value="LD33804P"/>
    <property type="match status" value="1"/>
</dbReference>
<evidence type="ECO:0000256" key="1">
    <source>
        <dbReference type="ARBA" id="ARBA00022441"/>
    </source>
</evidence>
<proteinExistence type="predicted"/>
<dbReference type="InterPro" id="IPR006652">
    <property type="entry name" value="Kelch_1"/>
</dbReference>
<gene>
    <name evidence="4" type="ORF">C0Q70_12512</name>
</gene>
<dbReference type="SUPFAM" id="SSF117281">
    <property type="entry name" value="Kelch motif"/>
    <property type="match status" value="1"/>
</dbReference>
<accession>A0A2T7P1R4</accession>
<protein>
    <submittedName>
        <fullName evidence="4">Uncharacterized protein</fullName>
    </submittedName>
</protein>
<evidence type="ECO:0000313" key="5">
    <source>
        <dbReference type="Proteomes" id="UP000245119"/>
    </source>
</evidence>
<evidence type="ECO:0000256" key="3">
    <source>
        <dbReference type="SAM" id="MobiDB-lite"/>
    </source>
</evidence>
<evidence type="ECO:0000256" key="2">
    <source>
        <dbReference type="ARBA" id="ARBA00022737"/>
    </source>
</evidence>
<comment type="caution">
    <text evidence="4">The sequence shown here is derived from an EMBL/GenBank/DDBJ whole genome shotgun (WGS) entry which is preliminary data.</text>
</comment>
<feature type="region of interest" description="Disordered" evidence="3">
    <location>
        <begin position="458"/>
        <end position="477"/>
    </location>
</feature>
<dbReference type="Proteomes" id="UP000245119">
    <property type="component" value="Linkage Group LG7"/>
</dbReference>
<name>A0A2T7P1R4_POMCA</name>
<dbReference type="InterPro" id="IPR015915">
    <property type="entry name" value="Kelch-typ_b-propeller"/>
</dbReference>
<dbReference type="OrthoDB" id="19132at2759"/>